<evidence type="ECO:0000313" key="4">
    <source>
        <dbReference type="Proteomes" id="UP000249008"/>
    </source>
</evidence>
<proteinExistence type="inferred from homology"/>
<dbReference type="PRINTS" id="PR00081">
    <property type="entry name" value="GDHRDH"/>
</dbReference>
<dbReference type="SUPFAM" id="SSF51735">
    <property type="entry name" value="NAD(P)-binding Rossmann-fold domains"/>
    <property type="match status" value="1"/>
</dbReference>
<organism evidence="3 4">
    <name type="scientific">Fusobacterium ulcerans</name>
    <dbReference type="NCBI Taxonomy" id="861"/>
    <lineage>
        <taxon>Bacteria</taxon>
        <taxon>Fusobacteriati</taxon>
        <taxon>Fusobacteriota</taxon>
        <taxon>Fusobacteriia</taxon>
        <taxon>Fusobacteriales</taxon>
        <taxon>Fusobacteriaceae</taxon>
        <taxon>Fusobacterium</taxon>
    </lineage>
</organism>
<dbReference type="EMBL" id="LS483487">
    <property type="protein sequence ID" value="SQJ03900.1"/>
    <property type="molecule type" value="Genomic_DNA"/>
</dbReference>
<evidence type="ECO:0000256" key="2">
    <source>
        <dbReference type="ARBA" id="ARBA00023002"/>
    </source>
</evidence>
<dbReference type="InterPro" id="IPR002347">
    <property type="entry name" value="SDR_fam"/>
</dbReference>
<protein>
    <submittedName>
        <fullName evidence="3">NADP-dependent 3-hydroxy acid dehydrogenase YdfG</fullName>
        <ecNumber evidence="3">1.1.1.-</ecNumber>
    </submittedName>
</protein>
<dbReference type="EC" id="1.1.1.-" evidence="3"/>
<dbReference type="KEGG" id="ful:C4N20_15420"/>
<dbReference type="AlphaFoldDB" id="A0AAX2JB57"/>
<name>A0AAX2JB57_9FUSO</name>
<keyword evidence="2 3" id="KW-0560">Oxidoreductase</keyword>
<dbReference type="Proteomes" id="UP000249008">
    <property type="component" value="Chromosome 1"/>
</dbReference>
<evidence type="ECO:0000313" key="3">
    <source>
        <dbReference type="EMBL" id="SQJ03900.1"/>
    </source>
</evidence>
<dbReference type="Gene3D" id="3.40.50.720">
    <property type="entry name" value="NAD(P)-binding Rossmann-like Domain"/>
    <property type="match status" value="1"/>
</dbReference>
<comment type="similarity">
    <text evidence="1">Belongs to the short-chain dehydrogenases/reductases (SDR) family.</text>
</comment>
<dbReference type="PANTHER" id="PTHR42901">
    <property type="entry name" value="ALCOHOL DEHYDROGENASE"/>
    <property type="match status" value="1"/>
</dbReference>
<gene>
    <name evidence="3" type="primary">ydfG_2</name>
    <name evidence="3" type="ORF">NCTC12112_01662</name>
</gene>
<dbReference type="InterPro" id="IPR036291">
    <property type="entry name" value="NAD(P)-bd_dom_sf"/>
</dbReference>
<dbReference type="GeneID" id="78456217"/>
<evidence type="ECO:0000256" key="1">
    <source>
        <dbReference type="ARBA" id="ARBA00006484"/>
    </source>
</evidence>
<dbReference type="PANTHER" id="PTHR42901:SF1">
    <property type="entry name" value="ALCOHOL DEHYDROGENASE"/>
    <property type="match status" value="1"/>
</dbReference>
<dbReference type="Pfam" id="PF00106">
    <property type="entry name" value="adh_short"/>
    <property type="match status" value="1"/>
</dbReference>
<dbReference type="RefSeq" id="WP_106878602.1">
    <property type="nucleotide sequence ID" value="NZ_CP028105.1"/>
</dbReference>
<reference evidence="3 4" key="1">
    <citation type="submission" date="2018-06" db="EMBL/GenBank/DDBJ databases">
        <authorList>
            <consortium name="Pathogen Informatics"/>
            <person name="Doyle S."/>
        </authorList>
    </citation>
    <scope>NUCLEOTIDE SEQUENCE [LARGE SCALE GENOMIC DNA]</scope>
    <source>
        <strain evidence="3 4">NCTC12112</strain>
    </source>
</reference>
<dbReference type="GO" id="GO:0016491">
    <property type="term" value="F:oxidoreductase activity"/>
    <property type="evidence" value="ECO:0007669"/>
    <property type="project" value="UniProtKB-KW"/>
</dbReference>
<accession>A0AAX2JB57</accession>
<dbReference type="CDD" id="cd05233">
    <property type="entry name" value="SDR_c"/>
    <property type="match status" value="1"/>
</dbReference>
<sequence>MKVLITGATGGIGRTLIEVFYRNGWEILAVGRNENILKELKEKYKEKLSIYPTDMGNEENIDILFKELDGMCIELLINGAGIGELGYFEEISYEDEKNMIDINITALLKFTKYFYGKAEGIINISSTAGFQYGGPLMSGYYATKAFVNSFTFGLIGEKGKTRMMLLCPGPTLTNFKGVNKKLKGSAKFYTTTPEEVAEKCYSDYLKGKRVSIPGKINKLLYFFNKMMPIMSQLKTIKKIQEKKIKK</sequence>